<protein>
    <submittedName>
        <fullName evidence="1">Uncharacterized protein</fullName>
    </submittedName>
</protein>
<keyword evidence="2" id="KW-1185">Reference proteome</keyword>
<evidence type="ECO:0000313" key="1">
    <source>
        <dbReference type="EMBL" id="SFM99769.1"/>
    </source>
</evidence>
<dbReference type="Proteomes" id="UP000199611">
    <property type="component" value="Unassembled WGS sequence"/>
</dbReference>
<name>A0A1I4VF28_9BACT</name>
<sequence>MKLWRVHLRPDADGVDPVDVCIQQEVIGIGWRVSKRPSNRDEYWALGEKEYGDIGWSRAANAIGWRMEIGDLVWVRDFFGIYYVGKITGEWEYGDNPDNLKADIINIRPCKLYRVGTNVAVKIINSFRPSATVQRIHDETAELFSVFVYNKVANDSLPLPPIKKIDIYSLLSDVDLEDIVSLYLQKEKGLLFIPSSRSRRNDTISYEYQLVDPQNAQPVFVQVKSGDIVLNPSKYYKFPHKFYLFSPAGYTETSQREHIICIDKKDIDIFLESTRNLLPLNISAWFDLRDMLEK</sequence>
<evidence type="ECO:0000313" key="2">
    <source>
        <dbReference type="Proteomes" id="UP000199611"/>
    </source>
</evidence>
<dbReference type="AlphaFoldDB" id="A0A1I4VF28"/>
<dbReference type="EMBL" id="FOUU01000009">
    <property type="protein sequence ID" value="SFM99769.1"/>
    <property type="molecule type" value="Genomic_DNA"/>
</dbReference>
<accession>A0A1I4VF28</accession>
<reference evidence="1 2" key="1">
    <citation type="submission" date="2016-10" db="EMBL/GenBank/DDBJ databases">
        <authorList>
            <person name="de Groot N.N."/>
        </authorList>
    </citation>
    <scope>NUCLEOTIDE SEQUENCE [LARGE SCALE GENOMIC DNA]</scope>
    <source>
        <strain evidence="1 2">DSM 9990</strain>
    </source>
</reference>
<dbReference type="RefSeq" id="WP_093395887.1">
    <property type="nucleotide sequence ID" value="NZ_FOUU01000009.1"/>
</dbReference>
<gene>
    <name evidence="1" type="ORF">SAMN05660836_02265</name>
</gene>
<proteinExistence type="predicted"/>
<organism evidence="1 2">
    <name type="scientific">Thermodesulforhabdus norvegica</name>
    <dbReference type="NCBI Taxonomy" id="39841"/>
    <lineage>
        <taxon>Bacteria</taxon>
        <taxon>Pseudomonadati</taxon>
        <taxon>Thermodesulfobacteriota</taxon>
        <taxon>Syntrophobacteria</taxon>
        <taxon>Syntrophobacterales</taxon>
        <taxon>Thermodesulforhabdaceae</taxon>
        <taxon>Thermodesulforhabdus</taxon>
    </lineage>
</organism>
<dbReference type="OrthoDB" id="7056112at2"/>